<comment type="caution">
    <text evidence="2">The sequence shown here is derived from an EMBL/GenBank/DDBJ whole genome shotgun (WGS) entry which is preliminary data.</text>
</comment>
<organism evidence="2 3">
    <name type="scientific">Anabaena azotica FACHB-119</name>
    <dbReference type="NCBI Taxonomy" id="947527"/>
    <lineage>
        <taxon>Bacteria</taxon>
        <taxon>Bacillati</taxon>
        <taxon>Cyanobacteriota</taxon>
        <taxon>Cyanophyceae</taxon>
        <taxon>Nostocales</taxon>
        <taxon>Nostocaceae</taxon>
        <taxon>Anabaena</taxon>
        <taxon>Anabaena azotica</taxon>
    </lineage>
</organism>
<protein>
    <submittedName>
        <fullName evidence="2">Uncharacterized protein</fullName>
    </submittedName>
</protein>
<dbReference type="RefSeq" id="WP_190465952.1">
    <property type="nucleotide sequence ID" value="NZ_JACJSG010000002.1"/>
</dbReference>
<evidence type="ECO:0000256" key="1">
    <source>
        <dbReference type="SAM" id="Phobius"/>
    </source>
</evidence>
<evidence type="ECO:0000313" key="3">
    <source>
        <dbReference type="Proteomes" id="UP000661112"/>
    </source>
</evidence>
<sequence length="211" mass="23768">MEVNYKRIVSPILMGLVVVGAMSYKPVAAFSLAAREDVRLAKSTPKIVAQNQGVYRSDRYKFRFTYPQDFVIDRNITTPSNGVGAPLATIDIWTKQHAQKIRAGAYEGGTEYPPNVNVRVYNNPKNLPLQNWVKQSNQFSQTRDFRTARIAGGTGIKFQSDGLYANENVVFVNPRDSRIIVIAFSKIGGSHDVIYRRAYQQVINSFAFVNR</sequence>
<name>A0ABR8CZB0_9NOST</name>
<evidence type="ECO:0000313" key="2">
    <source>
        <dbReference type="EMBL" id="MBD2499310.1"/>
    </source>
</evidence>
<keyword evidence="1" id="KW-1133">Transmembrane helix</keyword>
<dbReference type="EMBL" id="JACJSG010000002">
    <property type="protein sequence ID" value="MBD2499310.1"/>
    <property type="molecule type" value="Genomic_DNA"/>
</dbReference>
<accession>A0ABR8CZB0</accession>
<keyword evidence="3" id="KW-1185">Reference proteome</keyword>
<keyword evidence="1" id="KW-0812">Transmembrane</keyword>
<feature type="transmembrane region" description="Helical" evidence="1">
    <location>
        <begin position="12"/>
        <end position="34"/>
    </location>
</feature>
<proteinExistence type="predicted"/>
<gene>
    <name evidence="2" type="ORF">H6G83_01545</name>
</gene>
<reference evidence="2 3" key="1">
    <citation type="journal article" date="2020" name="ISME J.">
        <title>Comparative genomics reveals insights into cyanobacterial evolution and habitat adaptation.</title>
        <authorList>
            <person name="Chen M.Y."/>
            <person name="Teng W.K."/>
            <person name="Zhao L."/>
            <person name="Hu C.X."/>
            <person name="Zhou Y.K."/>
            <person name="Han B.P."/>
            <person name="Song L.R."/>
            <person name="Shu W.S."/>
        </authorList>
    </citation>
    <scope>NUCLEOTIDE SEQUENCE [LARGE SCALE GENOMIC DNA]</scope>
    <source>
        <strain evidence="2 3">FACHB-119</strain>
    </source>
</reference>
<keyword evidence="1" id="KW-0472">Membrane</keyword>
<dbReference type="Proteomes" id="UP000661112">
    <property type="component" value="Unassembled WGS sequence"/>
</dbReference>